<dbReference type="Pfam" id="PF01841">
    <property type="entry name" value="Transglut_core"/>
    <property type="match status" value="1"/>
</dbReference>
<dbReference type="RefSeq" id="WP_067027533.1">
    <property type="nucleotide sequence ID" value="NZ_JRNY01000008.1"/>
</dbReference>
<dbReference type="InterPro" id="IPR002931">
    <property type="entry name" value="Transglutaminase-like"/>
</dbReference>
<dbReference type="SUPFAM" id="SSF54001">
    <property type="entry name" value="Cysteine proteinases"/>
    <property type="match status" value="1"/>
</dbReference>
<feature type="transmembrane region" description="Helical" evidence="2">
    <location>
        <begin position="87"/>
        <end position="107"/>
    </location>
</feature>
<protein>
    <recommendedName>
        <fullName evidence="3">Transglutaminase-like domain-containing protein</fullName>
    </recommendedName>
</protein>
<dbReference type="InterPro" id="IPR052901">
    <property type="entry name" value="Bact_TGase-like"/>
</dbReference>
<feature type="region of interest" description="Disordered" evidence="1">
    <location>
        <begin position="566"/>
        <end position="613"/>
    </location>
</feature>
<dbReference type="PANTHER" id="PTHR42736">
    <property type="entry name" value="PROTEIN-GLUTAMINE GAMMA-GLUTAMYLTRANSFERASE"/>
    <property type="match status" value="1"/>
</dbReference>
<dbReference type="Proteomes" id="UP000093355">
    <property type="component" value="Unassembled WGS sequence"/>
</dbReference>
<dbReference type="Pfam" id="PF11992">
    <property type="entry name" value="TgpA_N"/>
    <property type="match status" value="1"/>
</dbReference>
<evidence type="ECO:0000256" key="1">
    <source>
        <dbReference type="SAM" id="MobiDB-lite"/>
    </source>
</evidence>
<keyword evidence="5" id="KW-1185">Reference proteome</keyword>
<comment type="caution">
    <text evidence="4">The sequence shown here is derived from an EMBL/GenBank/DDBJ whole genome shotgun (WGS) entry which is preliminary data.</text>
</comment>
<feature type="transmembrane region" description="Helical" evidence="2">
    <location>
        <begin position="148"/>
        <end position="169"/>
    </location>
</feature>
<feature type="transmembrane region" description="Helical" evidence="2">
    <location>
        <begin position="620"/>
        <end position="640"/>
    </location>
</feature>
<dbReference type="InterPro" id="IPR021878">
    <property type="entry name" value="TgpA_N"/>
</dbReference>
<feature type="transmembrane region" description="Helical" evidence="2">
    <location>
        <begin position="176"/>
        <end position="193"/>
    </location>
</feature>
<evidence type="ECO:0000313" key="5">
    <source>
        <dbReference type="Proteomes" id="UP000093355"/>
    </source>
</evidence>
<sequence length="763" mass="78761">MAIDELTRVIAAAPSRPVSSAPPRRDRTLGVSLAALLLTFAAVLPLTRAITPTWLSLSILAMAIVWLAGAALRGLRAHAAAVPVAQLVVWVMAVTGCHSALAALGQLPGPYAFAGVLPTPRLLEALPPIAAAATTAIVENAAPLLPDASLTLVLVAAAGLLALLVDVLAVALRLPLVAVVVALAVWVVPPAVIGDDGHLASILLFTGAALLLLALDRRRRAPEEFRPVPAAAVAALAVVGALVVAPALPAPTATLRGPGPPTRIDATLSLGDDLRRNGDTEVMRYTVGEGEAPYLRVATLSSFDGDRWQPDDGPFVPADEFPPEPIAPPAGMTTAEVSVRVQIANLEGEYLPVPSPLTGLSGVGDGWNVLGENLTVIGGDVAGESYTATATIPRPTREQARAATATIPSPTAEGLQSTTMVLPDSPEVSPIRDLAEEVTGDEGNDYDRLIALQSWFRGGDFAYSLEAPVEDGFDGTSFEAISRFLEVRSGYCVHYASTFAVMARTLGMPSRVVIGYLPGTNTGDDLDDQSVYSVMASQLHAWPEVYFRGIGWVPFEPTPGLGVATEFLPDALTPGGADPDAPRPEITTTPSAGPTSGASRPPEDVGGGTGGGSGSDAGGWLLAAAIAAGVAVLLAVPWLVRQSIRSARLRRAAGGDARAAWRELRAMLVDAGIDTPPHESPRALAARVSTAHGVAPPLLAPLVSAIEDESYGPGGGAPRGDLATALREVRLALTPGRGRRAWQRAAPRSLLALPRFGGPDGDG</sequence>
<evidence type="ECO:0000256" key="2">
    <source>
        <dbReference type="SAM" id="Phobius"/>
    </source>
</evidence>
<evidence type="ECO:0000313" key="4">
    <source>
        <dbReference type="EMBL" id="OCG72839.1"/>
    </source>
</evidence>
<organism evidence="4 5">
    <name type="scientific">Microbacterium sediminis</name>
    <dbReference type="NCBI Taxonomy" id="904291"/>
    <lineage>
        <taxon>Bacteria</taxon>
        <taxon>Bacillati</taxon>
        <taxon>Actinomycetota</taxon>
        <taxon>Actinomycetes</taxon>
        <taxon>Micrococcales</taxon>
        <taxon>Microbacteriaceae</taxon>
        <taxon>Microbacterium</taxon>
    </lineage>
</organism>
<feature type="transmembrane region" description="Helical" evidence="2">
    <location>
        <begin position="228"/>
        <end position="248"/>
    </location>
</feature>
<dbReference type="PANTHER" id="PTHR42736:SF1">
    <property type="entry name" value="PROTEIN-GLUTAMINE GAMMA-GLUTAMYLTRANSFERASE"/>
    <property type="match status" value="1"/>
</dbReference>
<keyword evidence="2" id="KW-0472">Membrane</keyword>
<dbReference type="InterPro" id="IPR025403">
    <property type="entry name" value="TgpA-like_C"/>
</dbReference>
<dbReference type="Gene3D" id="3.10.620.30">
    <property type="match status" value="1"/>
</dbReference>
<dbReference type="OrthoDB" id="9804023at2"/>
<keyword evidence="2" id="KW-1133">Transmembrane helix</keyword>
<dbReference type="EMBL" id="LXMD01000028">
    <property type="protein sequence ID" value="OCG72839.1"/>
    <property type="molecule type" value="Genomic_DNA"/>
</dbReference>
<reference evidence="4 5" key="1">
    <citation type="submission" date="2016-05" db="EMBL/GenBank/DDBJ databases">
        <authorList>
            <person name="Lavstsen T."/>
            <person name="Jespersen J.S."/>
        </authorList>
    </citation>
    <scope>NUCLEOTIDE SEQUENCE [LARGE SCALE GENOMIC DNA]</scope>
    <source>
        <strain evidence="4 5">YLB-01</strain>
    </source>
</reference>
<feature type="domain" description="Transglutaminase-like" evidence="3">
    <location>
        <begin position="484"/>
        <end position="559"/>
    </location>
</feature>
<dbReference type="SMART" id="SM00460">
    <property type="entry name" value="TGc"/>
    <property type="match status" value="1"/>
</dbReference>
<dbReference type="Pfam" id="PF13559">
    <property type="entry name" value="DUF4129"/>
    <property type="match status" value="1"/>
</dbReference>
<feature type="compositionally biased region" description="Polar residues" evidence="1">
    <location>
        <begin position="406"/>
        <end position="420"/>
    </location>
</feature>
<feature type="region of interest" description="Disordered" evidence="1">
    <location>
        <begin position="404"/>
        <end position="427"/>
    </location>
</feature>
<feature type="transmembrane region" description="Helical" evidence="2">
    <location>
        <begin position="199"/>
        <end position="216"/>
    </location>
</feature>
<accession>A0A1B9N8B2</accession>
<feature type="compositionally biased region" description="Polar residues" evidence="1">
    <location>
        <begin position="586"/>
        <end position="598"/>
    </location>
</feature>
<name>A0A1B9N8B2_9MICO</name>
<evidence type="ECO:0000259" key="3">
    <source>
        <dbReference type="SMART" id="SM00460"/>
    </source>
</evidence>
<proteinExistence type="predicted"/>
<dbReference type="AlphaFoldDB" id="A0A1B9N8B2"/>
<gene>
    <name evidence="4" type="ORF">A7J15_10050</name>
</gene>
<keyword evidence="2" id="KW-0812">Transmembrane</keyword>
<dbReference type="InterPro" id="IPR038765">
    <property type="entry name" value="Papain-like_cys_pep_sf"/>
</dbReference>
<feature type="transmembrane region" description="Helical" evidence="2">
    <location>
        <begin position="29"/>
        <end position="47"/>
    </location>
</feature>
<dbReference type="STRING" id="904291.A7J15_10050"/>
<feature type="transmembrane region" description="Helical" evidence="2">
    <location>
        <begin position="53"/>
        <end position="75"/>
    </location>
</feature>